<dbReference type="Pfam" id="PF04389">
    <property type="entry name" value="Peptidase_M28"/>
    <property type="match status" value="1"/>
</dbReference>
<dbReference type="CDD" id="cd02121">
    <property type="entry name" value="PA_GCPII_like"/>
    <property type="match status" value="1"/>
</dbReference>
<dbReference type="PANTHER" id="PTHR10404:SF46">
    <property type="entry name" value="VACUOLAR PROTEIN SORTING-ASSOCIATED PROTEIN 70"/>
    <property type="match status" value="1"/>
</dbReference>
<sequence>MTDTDQKSFIPASRPSWYGPPYLTADMYPSSYERRAKLRQDVFRCFLTVITSAALVALIMRSITGAGIVYREMLVQPSIDDPAELIKGIPSSEHIRDFFHMYASQSHLAGSERDKELAEWTRDKFIEFGITDTKIETYWPMLNLPISRRLAIVSPPELAFEASLKEDPVEEDESSRRPDVPPTFHGYSGDGNVTAPLVYVNYGRLNDFEQLVNQGIDLTGTIALVRYGKISRGLKVRAAELYGCSGVLIYTDPLDDGPVNKSAPTGSFPEGPWAAPSTVQRGTVHYLSLSTGDPTTPGYPSTENAPRVPLNESDHVPHIPSLPISWRDARPLLQALENHGVTDPDWVGGLEDIGYYTGPSEALVNLVNLNKYEIKPVWNVIGRIEGAVEPDRVVIIGNHRDAWGFGGSDPVSGSATMLELVRTLGILLKNGWTPRRTIIFASWDAEEYGTVGSTEWVEDHQDWLAKEAVAYLNVDVGVRGNLFGADASPLLHQLLYQVTRTVIDPHTGKSVYQVWKERQQKIPSGDDEEPLVPLARPLGAGSDFAAFFHHIGISSISLTYGGVKGVYHSIYDSIYWMEHFGDPTYEYHQTMTRIMGLLTLRLSDDIVLPMYPSSYGKELTYYATRVESRHAGLKLPELTSAVQKLRHASDKFDQDIEKLRAKVEKHQHKHEHLGHKTKKQVAKVNQQLLDFERAFINPHGLFSRPWYKHTVFAPGLWNGYGSQTFPALTEAVDSHDAALTRQTEEQTVRILNHARKSVA</sequence>
<dbReference type="InterPro" id="IPR046450">
    <property type="entry name" value="PA_dom_sf"/>
</dbReference>
<evidence type="ECO:0000259" key="7">
    <source>
        <dbReference type="Pfam" id="PF04389"/>
    </source>
</evidence>
<dbReference type="Pfam" id="PF02225">
    <property type="entry name" value="PA"/>
    <property type="match status" value="1"/>
</dbReference>
<dbReference type="SUPFAM" id="SSF53187">
    <property type="entry name" value="Zn-dependent exopeptidases"/>
    <property type="match status" value="1"/>
</dbReference>
<evidence type="ECO:0008006" key="10">
    <source>
        <dbReference type="Google" id="ProtNLM"/>
    </source>
</evidence>
<evidence type="ECO:0000256" key="1">
    <source>
        <dbReference type="ARBA" id="ARBA00005634"/>
    </source>
</evidence>
<feature type="domain" description="Transferrin receptor-like dimerisation" evidence="6">
    <location>
        <begin position="634"/>
        <end position="757"/>
    </location>
</feature>
<accession>A0A8H7ESI8</accession>
<dbReference type="InterPro" id="IPR007365">
    <property type="entry name" value="TFR-like_dimer_dom"/>
</dbReference>
<comment type="caution">
    <text evidence="8">The sequence shown here is derived from an EMBL/GenBank/DDBJ whole genome shotgun (WGS) entry which is preliminary data.</text>
</comment>
<dbReference type="GO" id="GO:0004180">
    <property type="term" value="F:carboxypeptidase activity"/>
    <property type="evidence" value="ECO:0007669"/>
    <property type="project" value="TreeGrafter"/>
</dbReference>
<organism evidence="8 9">
    <name type="scientific">Apophysomyces ossiformis</name>
    <dbReference type="NCBI Taxonomy" id="679940"/>
    <lineage>
        <taxon>Eukaryota</taxon>
        <taxon>Fungi</taxon>
        <taxon>Fungi incertae sedis</taxon>
        <taxon>Mucoromycota</taxon>
        <taxon>Mucoromycotina</taxon>
        <taxon>Mucoromycetes</taxon>
        <taxon>Mucorales</taxon>
        <taxon>Mucorineae</taxon>
        <taxon>Mucoraceae</taxon>
        <taxon>Apophysomyces</taxon>
    </lineage>
</organism>
<evidence type="ECO:0000256" key="3">
    <source>
        <dbReference type="SAM" id="MobiDB-lite"/>
    </source>
</evidence>
<evidence type="ECO:0000313" key="8">
    <source>
        <dbReference type="EMBL" id="KAF7730408.1"/>
    </source>
</evidence>
<reference evidence="8" key="1">
    <citation type="submission" date="2020-01" db="EMBL/GenBank/DDBJ databases">
        <title>Genome Sequencing of Three Apophysomyces-Like Fungal Strains Confirms a Novel Fungal Genus in the Mucoromycota with divergent Burkholderia-like Endosymbiotic Bacteria.</title>
        <authorList>
            <person name="Stajich J.E."/>
            <person name="Macias A.M."/>
            <person name="Carter-House D."/>
            <person name="Lovett B."/>
            <person name="Kasson L.R."/>
            <person name="Berry K."/>
            <person name="Grigoriev I."/>
            <person name="Chang Y."/>
            <person name="Spatafora J."/>
            <person name="Kasson M.T."/>
        </authorList>
    </citation>
    <scope>NUCLEOTIDE SEQUENCE</scope>
    <source>
        <strain evidence="8">NRRL A-21654</strain>
    </source>
</reference>
<keyword evidence="4" id="KW-0812">Transmembrane</keyword>
<feature type="region of interest" description="Disordered" evidence="3">
    <location>
        <begin position="163"/>
        <end position="188"/>
    </location>
</feature>
<feature type="compositionally biased region" description="Polar residues" evidence="3">
    <location>
        <begin position="288"/>
        <end position="304"/>
    </location>
</feature>
<dbReference type="AlphaFoldDB" id="A0A8H7ESI8"/>
<keyword evidence="4" id="KW-1133">Transmembrane helix</keyword>
<dbReference type="SUPFAM" id="SSF47672">
    <property type="entry name" value="Transferrin receptor-like dimerisation domain"/>
    <property type="match status" value="1"/>
</dbReference>
<dbReference type="InterPro" id="IPR003137">
    <property type="entry name" value="PA_domain"/>
</dbReference>
<evidence type="ECO:0000313" key="9">
    <source>
        <dbReference type="Proteomes" id="UP000605846"/>
    </source>
</evidence>
<protein>
    <recommendedName>
        <fullName evidence="10">Glutamate carboxypeptidase</fullName>
    </recommendedName>
</protein>
<keyword evidence="9" id="KW-1185">Reference proteome</keyword>
<comment type="similarity">
    <text evidence="1">Belongs to the peptidase M28 family. M28B subfamily.</text>
</comment>
<keyword evidence="4" id="KW-0472">Membrane</keyword>
<dbReference type="EMBL" id="JABAYA010000016">
    <property type="protein sequence ID" value="KAF7730408.1"/>
    <property type="molecule type" value="Genomic_DNA"/>
</dbReference>
<dbReference type="Gene3D" id="1.20.930.40">
    <property type="entry name" value="Transferrin receptor-like, dimerisation domain"/>
    <property type="match status" value="1"/>
</dbReference>
<dbReference type="PANTHER" id="PTHR10404">
    <property type="entry name" value="N-ACETYLATED-ALPHA-LINKED ACIDIC DIPEPTIDASE"/>
    <property type="match status" value="1"/>
</dbReference>
<dbReference type="SUPFAM" id="SSF52025">
    <property type="entry name" value="PA domain"/>
    <property type="match status" value="1"/>
</dbReference>
<feature type="region of interest" description="Disordered" evidence="3">
    <location>
        <begin position="287"/>
        <end position="311"/>
    </location>
</feature>
<feature type="domain" description="PA" evidence="5">
    <location>
        <begin position="193"/>
        <end position="262"/>
    </location>
</feature>
<dbReference type="FunFam" id="3.50.30.30:FF:000008">
    <property type="entry name" value="Glutamate carboxypeptidase 2"/>
    <property type="match status" value="1"/>
</dbReference>
<evidence type="ECO:0000259" key="5">
    <source>
        <dbReference type="Pfam" id="PF02225"/>
    </source>
</evidence>
<dbReference type="FunFam" id="3.40.630.10:FF:000101">
    <property type="entry name" value="N-acetylated alpha-linked acidic dipeptidase like 1"/>
    <property type="match status" value="1"/>
</dbReference>
<evidence type="ECO:0000256" key="4">
    <source>
        <dbReference type="SAM" id="Phobius"/>
    </source>
</evidence>
<dbReference type="OrthoDB" id="5841748at2759"/>
<feature type="coiled-coil region" evidence="2">
    <location>
        <begin position="642"/>
        <end position="676"/>
    </location>
</feature>
<dbReference type="InterPro" id="IPR036757">
    <property type="entry name" value="TFR-like_dimer_dom_sf"/>
</dbReference>
<dbReference type="Gene3D" id="3.40.630.10">
    <property type="entry name" value="Zn peptidases"/>
    <property type="match status" value="1"/>
</dbReference>
<name>A0A8H7ESI8_9FUNG</name>
<dbReference type="Pfam" id="PF04253">
    <property type="entry name" value="TFR_dimer"/>
    <property type="match status" value="1"/>
</dbReference>
<proteinExistence type="inferred from homology"/>
<feature type="domain" description="Peptidase M28" evidence="7">
    <location>
        <begin position="379"/>
        <end position="574"/>
    </location>
</feature>
<evidence type="ECO:0000259" key="6">
    <source>
        <dbReference type="Pfam" id="PF04253"/>
    </source>
</evidence>
<dbReference type="CDD" id="cd08022">
    <property type="entry name" value="M28_PSMA_like"/>
    <property type="match status" value="1"/>
</dbReference>
<gene>
    <name evidence="8" type="ORF">EC973_002214</name>
</gene>
<evidence type="ECO:0000256" key="2">
    <source>
        <dbReference type="SAM" id="Coils"/>
    </source>
</evidence>
<dbReference type="Gene3D" id="3.50.30.30">
    <property type="match status" value="1"/>
</dbReference>
<dbReference type="Proteomes" id="UP000605846">
    <property type="component" value="Unassembled WGS sequence"/>
</dbReference>
<dbReference type="InterPro" id="IPR039373">
    <property type="entry name" value="Peptidase_M28B"/>
</dbReference>
<dbReference type="InterPro" id="IPR007484">
    <property type="entry name" value="Peptidase_M28"/>
</dbReference>
<feature type="transmembrane region" description="Helical" evidence="4">
    <location>
        <begin position="42"/>
        <end position="63"/>
    </location>
</feature>
<keyword evidence="2" id="KW-0175">Coiled coil</keyword>